<reference evidence="5 6" key="1">
    <citation type="submission" date="2019-02" db="EMBL/GenBank/DDBJ databases">
        <authorList>
            <person name="Manzano-Marin A."/>
            <person name="Manzano-Marin A."/>
        </authorList>
    </citation>
    <scope>NUCLEOTIDE SEQUENCE [LARGE SCALE GENOMIC DNA]</scope>
    <source>
        <strain evidence="5 6">BuCilaricifoliae</strain>
    </source>
</reference>
<dbReference type="InterPro" id="IPR011035">
    <property type="entry name" value="Ribosomal_bL25/Gln-tRNA_synth"/>
</dbReference>
<gene>
    <name evidence="5" type="primary">rplY</name>
    <name evidence="5" type="ORF">BUCILAFE3058_095</name>
</gene>
<dbReference type="Gene3D" id="2.40.240.10">
    <property type="entry name" value="Ribosomal Protein L25, Chain P"/>
    <property type="match status" value="1"/>
</dbReference>
<evidence type="ECO:0000256" key="2">
    <source>
        <dbReference type="ARBA" id="ARBA00023274"/>
    </source>
</evidence>
<evidence type="ECO:0000256" key="3">
    <source>
        <dbReference type="ARBA" id="ARBA00035479"/>
    </source>
</evidence>
<dbReference type="NCBIfam" id="NF004612">
    <property type="entry name" value="PRK05943.1"/>
    <property type="match status" value="1"/>
</dbReference>
<evidence type="ECO:0000259" key="4">
    <source>
        <dbReference type="Pfam" id="PF01386"/>
    </source>
</evidence>
<name>A0A451DAZ7_9GAMM</name>
<dbReference type="AlphaFoldDB" id="A0A451DAZ7"/>
<evidence type="ECO:0000313" key="5">
    <source>
        <dbReference type="EMBL" id="VFP83568.1"/>
    </source>
</evidence>
<sequence length="101" mass="12037">MIKLNAIYRNKKGTSNSRYVRKVHHKIPGIIYGKKFLEQELLILLEHDVIFNLQKNSNFFSNTLSIFLEKKKFFVILKDIQYHAFRSLVLHIDFLCINNII</sequence>
<dbReference type="InterPro" id="IPR020056">
    <property type="entry name" value="Rbsml_bL25/Gln-tRNA_synth_N"/>
</dbReference>
<feature type="domain" description="Large ribosomal subunit protein bL25 L25" evidence="4">
    <location>
        <begin position="4"/>
        <end position="94"/>
    </location>
</feature>
<proteinExistence type="predicted"/>
<dbReference type="EMBL" id="LR217717">
    <property type="protein sequence ID" value="VFP83568.1"/>
    <property type="molecule type" value="Genomic_DNA"/>
</dbReference>
<dbReference type="GO" id="GO:0006412">
    <property type="term" value="P:translation"/>
    <property type="evidence" value="ECO:0007669"/>
    <property type="project" value="InterPro"/>
</dbReference>
<protein>
    <recommendedName>
        <fullName evidence="3">50S ribosomal protein L25</fullName>
    </recommendedName>
</protein>
<accession>A0A451DAZ7</accession>
<dbReference type="RefSeq" id="WP_154061441.1">
    <property type="nucleotide sequence ID" value="NZ_LR217717.1"/>
</dbReference>
<dbReference type="OrthoDB" id="9806411at2"/>
<dbReference type="GO" id="GO:0005840">
    <property type="term" value="C:ribosome"/>
    <property type="evidence" value="ECO:0007669"/>
    <property type="project" value="UniProtKB-KW"/>
</dbReference>
<dbReference type="Pfam" id="PF01386">
    <property type="entry name" value="Ribosomal_L25p"/>
    <property type="match status" value="1"/>
</dbReference>
<organism evidence="5 6">
    <name type="scientific">Buchnera aphidicola</name>
    <name type="common">Cinara laricifoliae</name>
    <dbReference type="NCBI Taxonomy" id="2518977"/>
    <lineage>
        <taxon>Bacteria</taxon>
        <taxon>Pseudomonadati</taxon>
        <taxon>Pseudomonadota</taxon>
        <taxon>Gammaproteobacteria</taxon>
        <taxon>Enterobacterales</taxon>
        <taxon>Erwiniaceae</taxon>
        <taxon>Buchnera</taxon>
    </lineage>
</organism>
<evidence type="ECO:0000313" key="6">
    <source>
        <dbReference type="Proteomes" id="UP000294349"/>
    </source>
</evidence>
<evidence type="ECO:0000256" key="1">
    <source>
        <dbReference type="ARBA" id="ARBA00022980"/>
    </source>
</evidence>
<dbReference type="GO" id="GO:1990904">
    <property type="term" value="C:ribonucleoprotein complex"/>
    <property type="evidence" value="ECO:0007669"/>
    <property type="project" value="UniProtKB-KW"/>
</dbReference>
<dbReference type="SUPFAM" id="SSF50715">
    <property type="entry name" value="Ribosomal protein L25-like"/>
    <property type="match status" value="1"/>
</dbReference>
<dbReference type="GO" id="GO:0003735">
    <property type="term" value="F:structural constituent of ribosome"/>
    <property type="evidence" value="ECO:0007669"/>
    <property type="project" value="InterPro"/>
</dbReference>
<keyword evidence="1 5" id="KW-0689">Ribosomal protein</keyword>
<dbReference type="Proteomes" id="UP000294349">
    <property type="component" value="Chromosome"/>
</dbReference>
<keyword evidence="2" id="KW-0687">Ribonucleoprotein</keyword>
<dbReference type="CDD" id="cd00495">
    <property type="entry name" value="Ribosomal_L25_TL5_CTC"/>
    <property type="match status" value="1"/>
</dbReference>
<dbReference type="InterPro" id="IPR029751">
    <property type="entry name" value="Ribosomal_L25_dom"/>
</dbReference>